<evidence type="ECO:0000256" key="1">
    <source>
        <dbReference type="ARBA" id="ARBA00022679"/>
    </source>
</evidence>
<sequence>MQHFFNDASRVVDDVLYAAGHLAPLRIAEPQSGVRILIRRDWDRDTHGQRQVAVLSGGGAGHEPAHAGFIGEGMLTGVISGSLFASPSMDAVLAAIREVCGPAGCLLVVKNYTGDRLNFGLAAEHARREGLKVAMVIVADDISLPDTPQPRGLAGTLLIHKIAGYHAQQQGTLDDIQAFAQHACERMASMGMALTPATLPGQTRPDRSPELGLGIHNEPGVQHIAPDSARDAMNHVVAPLAAALDERGHADGWLALINNLGGCSTQEMGVLSGSLIDNLGPIRLPQLIGPAPLMTSLDMHGFSVTLMAADDAMRTALLAPTDAPAWPGIRDVCPPDTFTPNLTARNGALQDNAPQATHVTAALTQVLSVLRDARDDLDGLDARSGDGDAGSSLVEGADAIEQALTAGHLDTAHPERLFAGLGQCLATGMGGSSGVLLSILFTATATALEQRGLIDSLWQGVERMQTYGGARLGDRTLLDALIPALQALQKDATLADAAQAARQGAEHTATLSRARAGRAAYVPDSALEGVVDPGAEAVARVFETLARCL</sequence>
<dbReference type="PROSITE" id="PS51480">
    <property type="entry name" value="DHAL"/>
    <property type="match status" value="1"/>
</dbReference>
<keyword evidence="3 7" id="KW-0418">Kinase</keyword>
<dbReference type="Pfam" id="PF02734">
    <property type="entry name" value="Dak2"/>
    <property type="match status" value="1"/>
</dbReference>
<gene>
    <name evidence="7" type="ORF">ACFO0U_11430</name>
</gene>
<keyword evidence="1 7" id="KW-0808">Transferase</keyword>
<comment type="caution">
    <text evidence="7">The sequence shown here is derived from an EMBL/GenBank/DDBJ whole genome shotgun (WGS) entry which is preliminary data.</text>
</comment>
<dbReference type="InterPro" id="IPR050861">
    <property type="entry name" value="Dihydroxyacetone_Kinase"/>
</dbReference>
<keyword evidence="4" id="KW-0067">ATP-binding</keyword>
<dbReference type="RefSeq" id="WP_246969933.1">
    <property type="nucleotide sequence ID" value="NZ_JAKGAN010000003.1"/>
</dbReference>
<dbReference type="SUPFAM" id="SSF101473">
    <property type="entry name" value="DhaL-like"/>
    <property type="match status" value="1"/>
</dbReference>
<dbReference type="PANTHER" id="PTHR28629:SF4">
    <property type="entry name" value="TRIOKINASE_FMN CYCLASE"/>
    <property type="match status" value="1"/>
</dbReference>
<dbReference type="InterPro" id="IPR004006">
    <property type="entry name" value="DhaK_dom"/>
</dbReference>
<name>A0ABV9D3M7_9GAMM</name>
<proteinExistence type="predicted"/>
<evidence type="ECO:0000259" key="5">
    <source>
        <dbReference type="PROSITE" id="PS51480"/>
    </source>
</evidence>
<feature type="domain" description="DhaL" evidence="5">
    <location>
        <begin position="357"/>
        <end position="547"/>
    </location>
</feature>
<dbReference type="SUPFAM" id="SSF82549">
    <property type="entry name" value="DAK1/DegV-like"/>
    <property type="match status" value="1"/>
</dbReference>
<dbReference type="Pfam" id="PF02733">
    <property type="entry name" value="Dak1"/>
    <property type="match status" value="1"/>
</dbReference>
<dbReference type="InterPro" id="IPR036117">
    <property type="entry name" value="DhaL_dom_sf"/>
</dbReference>
<protein>
    <submittedName>
        <fullName evidence="7">Dihydroxyacetone kinase subunit DhaK</fullName>
        <ecNumber evidence="7">2.7.1.121</ecNumber>
    </submittedName>
</protein>
<dbReference type="GO" id="GO:0047324">
    <property type="term" value="F:phosphoenolpyruvate-glycerone phosphotransferase activity"/>
    <property type="evidence" value="ECO:0007669"/>
    <property type="project" value="UniProtKB-EC"/>
</dbReference>
<accession>A0ABV9D3M7</accession>
<dbReference type="EMBL" id="JBHSEU010000019">
    <property type="protein sequence ID" value="MFC4539389.1"/>
    <property type="molecule type" value="Genomic_DNA"/>
</dbReference>
<keyword evidence="8" id="KW-1185">Reference proteome</keyword>
<dbReference type="PANTHER" id="PTHR28629">
    <property type="entry name" value="TRIOKINASE/FMN CYCLASE"/>
    <property type="match status" value="1"/>
</dbReference>
<dbReference type="Gene3D" id="1.25.40.340">
    <property type="match status" value="1"/>
</dbReference>
<evidence type="ECO:0000256" key="2">
    <source>
        <dbReference type="ARBA" id="ARBA00022741"/>
    </source>
</evidence>
<evidence type="ECO:0000256" key="4">
    <source>
        <dbReference type="ARBA" id="ARBA00022840"/>
    </source>
</evidence>
<dbReference type="SMART" id="SM01120">
    <property type="entry name" value="Dak2"/>
    <property type="match status" value="1"/>
</dbReference>
<reference evidence="8" key="1">
    <citation type="journal article" date="2019" name="Int. J. Syst. Evol. Microbiol.">
        <title>The Global Catalogue of Microorganisms (GCM) 10K type strain sequencing project: providing services to taxonomists for standard genome sequencing and annotation.</title>
        <authorList>
            <consortium name="The Broad Institute Genomics Platform"/>
            <consortium name="The Broad Institute Genome Sequencing Center for Infectious Disease"/>
            <person name="Wu L."/>
            <person name="Ma J."/>
        </authorList>
    </citation>
    <scope>NUCLEOTIDE SEQUENCE [LARGE SCALE GENOMIC DNA]</scope>
    <source>
        <strain evidence="8">CGMCC 1.12121</strain>
    </source>
</reference>
<dbReference type="Gene3D" id="3.30.1180.20">
    <property type="entry name" value="Dihydroxyacetone kinase, domain 2"/>
    <property type="match status" value="1"/>
</dbReference>
<feature type="domain" description="DhaK" evidence="6">
    <location>
        <begin position="7"/>
        <end position="326"/>
    </location>
</feature>
<dbReference type="InterPro" id="IPR004007">
    <property type="entry name" value="DhaL_dom"/>
</dbReference>
<organism evidence="7 8">
    <name type="scientific">Chromohalobacter sarecensis</name>
    <dbReference type="NCBI Taxonomy" id="245294"/>
    <lineage>
        <taxon>Bacteria</taxon>
        <taxon>Pseudomonadati</taxon>
        <taxon>Pseudomonadota</taxon>
        <taxon>Gammaproteobacteria</taxon>
        <taxon>Oceanospirillales</taxon>
        <taxon>Halomonadaceae</taxon>
        <taxon>Chromohalobacter</taxon>
    </lineage>
</organism>
<evidence type="ECO:0000259" key="6">
    <source>
        <dbReference type="PROSITE" id="PS51481"/>
    </source>
</evidence>
<dbReference type="EC" id="2.7.1.121" evidence="7"/>
<keyword evidence="2" id="KW-0547">Nucleotide-binding</keyword>
<dbReference type="PROSITE" id="PS51481">
    <property type="entry name" value="DHAK"/>
    <property type="match status" value="1"/>
</dbReference>
<evidence type="ECO:0000313" key="8">
    <source>
        <dbReference type="Proteomes" id="UP001596030"/>
    </source>
</evidence>
<dbReference type="Gene3D" id="3.40.50.10440">
    <property type="entry name" value="Dihydroxyacetone kinase, domain 1"/>
    <property type="match status" value="1"/>
</dbReference>
<evidence type="ECO:0000313" key="7">
    <source>
        <dbReference type="EMBL" id="MFC4539389.1"/>
    </source>
</evidence>
<dbReference type="Proteomes" id="UP001596030">
    <property type="component" value="Unassembled WGS sequence"/>
</dbReference>
<evidence type="ECO:0000256" key="3">
    <source>
        <dbReference type="ARBA" id="ARBA00022777"/>
    </source>
</evidence>